<reference evidence="1" key="2">
    <citation type="submission" date="2025-09" db="UniProtKB">
        <authorList>
            <consortium name="Ensembl"/>
        </authorList>
    </citation>
    <scope>IDENTIFICATION</scope>
</reference>
<name>A0A2K5RCL8_CEBIM</name>
<accession>A0A2K5RCL8</accession>
<protein>
    <submittedName>
        <fullName evidence="1">Uncharacterized protein</fullName>
    </submittedName>
</protein>
<dbReference type="OMA" id="RFRHVQQ"/>
<dbReference type="Ensembl" id="ENSCCAT00000043400.1">
    <property type="protein sequence ID" value="ENSCCAP00000025875.1"/>
    <property type="gene ID" value="ENSCCAG00000030735.1"/>
</dbReference>
<evidence type="ECO:0000313" key="2">
    <source>
        <dbReference type="Proteomes" id="UP000233040"/>
    </source>
</evidence>
<sequence length="78" mass="8253">IKLVVAQGRRFRHLQQLIESSLLLAVKLQTILSPSPEAGLTANKPASGQLGPMAPSPCWPSLVSLVPVGVPYSTVSCF</sequence>
<dbReference type="Proteomes" id="UP000233040">
    <property type="component" value="Unassembled WGS sequence"/>
</dbReference>
<evidence type="ECO:0000313" key="1">
    <source>
        <dbReference type="Ensembl" id="ENSCCAP00000025875.1"/>
    </source>
</evidence>
<proteinExistence type="predicted"/>
<dbReference type="GeneTree" id="ENSGT00910000146869"/>
<dbReference type="AlphaFoldDB" id="A0A2K5RCL8"/>
<keyword evidence="2" id="KW-1185">Reference proteome</keyword>
<organism evidence="1 2">
    <name type="scientific">Cebus imitator</name>
    <name type="common">Panamanian white-faced capuchin</name>
    <name type="synonym">Cebus capucinus imitator</name>
    <dbReference type="NCBI Taxonomy" id="2715852"/>
    <lineage>
        <taxon>Eukaryota</taxon>
        <taxon>Metazoa</taxon>
        <taxon>Chordata</taxon>
        <taxon>Craniata</taxon>
        <taxon>Vertebrata</taxon>
        <taxon>Euteleostomi</taxon>
        <taxon>Mammalia</taxon>
        <taxon>Eutheria</taxon>
        <taxon>Euarchontoglires</taxon>
        <taxon>Primates</taxon>
        <taxon>Haplorrhini</taxon>
        <taxon>Platyrrhini</taxon>
        <taxon>Cebidae</taxon>
        <taxon>Cebinae</taxon>
        <taxon>Cebus</taxon>
    </lineage>
</organism>
<reference evidence="1" key="1">
    <citation type="submission" date="2025-08" db="UniProtKB">
        <authorList>
            <consortium name="Ensembl"/>
        </authorList>
    </citation>
    <scope>IDENTIFICATION</scope>
</reference>